<proteinExistence type="predicted"/>
<sequence>MKKYQDLTHRLAVTFMLIAVYSLGQSIPVPLFDMSFRVGGGQVTTGKLLSMITGGVFNSPTLFSLGMGPYMVVSILTSIIFLAARDRMSQMSQDQKGLLQIWLTLVFAILQVIPLTFNILNNAKPIVHGFSPLQLFLTTALIFITGAMIAAWMAGINAQFGVGGPFVMIIPGIVTGITGSLKLVNGSILMHLDRLLILLAVTIVFMYLTTALYSAEYRMDVQRIGIDRRSKDGYFAFRILIGGTMPLMFATTFMYFPIYIMQALKYQNTTVMNLFDVTKIQGIWMYGIVIYLLGFAFSFVNVVPDQTAKDMKESGDYVIGVQPGITTERYITRRVIFFAVFGSMFLAIVVIFPMLLGYWLHNRMYTNLSNYFAMLFVLISIFDNLRQDIDMLYYKDSYGLFNVKVKRRGRAS</sequence>
<dbReference type="GO" id="GO:0016020">
    <property type="term" value="C:membrane"/>
    <property type="evidence" value="ECO:0007669"/>
    <property type="project" value="InterPro"/>
</dbReference>
<gene>
    <name evidence="2" type="ORF">FC26_GL000771</name>
</gene>
<name>A0A0R2A195_9LACO</name>
<dbReference type="InterPro" id="IPR002208">
    <property type="entry name" value="SecY/SEC61-alpha"/>
</dbReference>
<feature type="transmembrane region" description="Helical" evidence="1">
    <location>
        <begin position="335"/>
        <end position="356"/>
    </location>
</feature>
<dbReference type="Pfam" id="PF00344">
    <property type="entry name" value="SecY"/>
    <property type="match status" value="1"/>
</dbReference>
<comment type="caution">
    <text evidence="2">The sequence shown here is derived from an EMBL/GenBank/DDBJ whole genome shotgun (WGS) entry which is preliminary data.</text>
</comment>
<feature type="transmembrane region" description="Helical" evidence="1">
    <location>
        <begin position="67"/>
        <end position="85"/>
    </location>
</feature>
<protein>
    <recommendedName>
        <fullName evidence="4">Preprotein translocase subunit SecY</fullName>
    </recommendedName>
</protein>
<evidence type="ECO:0008006" key="4">
    <source>
        <dbReference type="Google" id="ProtNLM"/>
    </source>
</evidence>
<evidence type="ECO:0000256" key="1">
    <source>
        <dbReference type="SAM" id="Phobius"/>
    </source>
</evidence>
<evidence type="ECO:0000313" key="2">
    <source>
        <dbReference type="EMBL" id="KRM60341.1"/>
    </source>
</evidence>
<feature type="transmembrane region" description="Helical" evidence="1">
    <location>
        <begin position="235"/>
        <end position="260"/>
    </location>
</feature>
<feature type="transmembrane region" description="Helical" evidence="1">
    <location>
        <begin position="280"/>
        <end position="303"/>
    </location>
</feature>
<dbReference type="PIRSF" id="PIRSF004557">
    <property type="entry name" value="SecY"/>
    <property type="match status" value="1"/>
</dbReference>
<accession>A0A0R2A195</accession>
<dbReference type="STRING" id="1423813.FC26_GL000771"/>
<feature type="transmembrane region" description="Helical" evidence="1">
    <location>
        <begin position="97"/>
        <end position="120"/>
    </location>
</feature>
<feature type="transmembrane region" description="Helical" evidence="1">
    <location>
        <begin position="196"/>
        <end position="215"/>
    </location>
</feature>
<keyword evidence="1" id="KW-0472">Membrane</keyword>
<keyword evidence="1" id="KW-1133">Transmembrane helix</keyword>
<dbReference type="AlphaFoldDB" id="A0A0R2A195"/>
<dbReference type="InterPro" id="IPR023201">
    <property type="entry name" value="SecY_dom_sf"/>
</dbReference>
<feature type="transmembrane region" description="Helical" evidence="1">
    <location>
        <begin position="166"/>
        <end position="184"/>
    </location>
</feature>
<feature type="transmembrane region" description="Helical" evidence="1">
    <location>
        <begin position="368"/>
        <end position="385"/>
    </location>
</feature>
<keyword evidence="1" id="KW-0812">Transmembrane</keyword>
<dbReference type="SUPFAM" id="SSF103491">
    <property type="entry name" value="Preprotein translocase SecY subunit"/>
    <property type="match status" value="1"/>
</dbReference>
<dbReference type="Gene3D" id="1.10.3370.10">
    <property type="entry name" value="SecY subunit domain"/>
    <property type="match status" value="1"/>
</dbReference>
<organism evidence="2 3">
    <name type="scientific">Paucilactobacillus vaccinostercus DSM 20634</name>
    <dbReference type="NCBI Taxonomy" id="1423813"/>
    <lineage>
        <taxon>Bacteria</taxon>
        <taxon>Bacillati</taxon>
        <taxon>Bacillota</taxon>
        <taxon>Bacilli</taxon>
        <taxon>Lactobacillales</taxon>
        <taxon>Lactobacillaceae</taxon>
        <taxon>Paucilactobacillus</taxon>
    </lineage>
</organism>
<feature type="transmembrane region" description="Helical" evidence="1">
    <location>
        <begin position="132"/>
        <end position="154"/>
    </location>
</feature>
<evidence type="ECO:0000313" key="3">
    <source>
        <dbReference type="Proteomes" id="UP000051733"/>
    </source>
</evidence>
<dbReference type="PRINTS" id="PR00303">
    <property type="entry name" value="SECYTRNLCASE"/>
</dbReference>
<keyword evidence="3" id="KW-1185">Reference proteome</keyword>
<dbReference type="Proteomes" id="UP000051733">
    <property type="component" value="Unassembled WGS sequence"/>
</dbReference>
<dbReference type="GO" id="GO:0015031">
    <property type="term" value="P:protein transport"/>
    <property type="evidence" value="ECO:0007669"/>
    <property type="project" value="InterPro"/>
</dbReference>
<dbReference type="RefSeq" id="WP_083483855.1">
    <property type="nucleotide sequence ID" value="NZ_AYYY01000066.1"/>
</dbReference>
<dbReference type="OrthoDB" id="2055747at2"/>
<dbReference type="EMBL" id="AYYY01000066">
    <property type="protein sequence ID" value="KRM60341.1"/>
    <property type="molecule type" value="Genomic_DNA"/>
</dbReference>
<dbReference type="PATRIC" id="fig|1423813.3.peg.781"/>
<reference evidence="2 3" key="1">
    <citation type="journal article" date="2015" name="Genome Announc.">
        <title>Expanding the biotechnology potential of lactobacilli through comparative genomics of 213 strains and associated genera.</title>
        <authorList>
            <person name="Sun Z."/>
            <person name="Harris H.M."/>
            <person name="McCann A."/>
            <person name="Guo C."/>
            <person name="Argimon S."/>
            <person name="Zhang W."/>
            <person name="Yang X."/>
            <person name="Jeffery I.B."/>
            <person name="Cooney J.C."/>
            <person name="Kagawa T.F."/>
            <person name="Liu W."/>
            <person name="Song Y."/>
            <person name="Salvetti E."/>
            <person name="Wrobel A."/>
            <person name="Rasinkangas P."/>
            <person name="Parkhill J."/>
            <person name="Rea M.C."/>
            <person name="O'Sullivan O."/>
            <person name="Ritari J."/>
            <person name="Douillard F.P."/>
            <person name="Paul Ross R."/>
            <person name="Yang R."/>
            <person name="Briner A.E."/>
            <person name="Felis G.E."/>
            <person name="de Vos W.M."/>
            <person name="Barrangou R."/>
            <person name="Klaenhammer T.R."/>
            <person name="Caufield P.W."/>
            <person name="Cui Y."/>
            <person name="Zhang H."/>
            <person name="O'Toole P.W."/>
        </authorList>
    </citation>
    <scope>NUCLEOTIDE SEQUENCE [LARGE SCALE GENOMIC DNA]</scope>
    <source>
        <strain evidence="2 3">DSM 20634</strain>
    </source>
</reference>